<dbReference type="RefSeq" id="WP_354199324.1">
    <property type="nucleotide sequence ID" value="NZ_JBEPML010000025.1"/>
</dbReference>
<reference evidence="1 2" key="1">
    <citation type="submission" date="2024-06" db="EMBL/GenBank/DDBJ databases">
        <title>Genomic Encyclopedia of Type Strains, Phase IV (KMG-IV): sequencing the most valuable type-strain genomes for metagenomic binning, comparative biology and taxonomic classification.</title>
        <authorList>
            <person name="Goeker M."/>
        </authorList>
    </citation>
    <scope>NUCLEOTIDE SEQUENCE [LARGE SCALE GENOMIC DNA]</scope>
    <source>
        <strain evidence="1 2">DSM 27865</strain>
    </source>
</reference>
<name>A0ABV2N6P1_9HYPH</name>
<dbReference type="Pfam" id="PF13365">
    <property type="entry name" value="Trypsin_2"/>
    <property type="match status" value="1"/>
</dbReference>
<proteinExistence type="predicted"/>
<sequence>MTAQETRRLRAQVERLLPRGKTLRDIAETGPAAGGARLRPRRFVDRRKLVRKLEEGLDLTANETFYLRSIILPERRPVIDVVEGSYADVEHEDWARLNDPEVKARMEAAIAAVGRVELVESGTVTPLGTGFLVGQNLLLTNRHVAYEFAVGTGTRFIGLHSENACVNFGREIGNPDDTTRSFRIVSVVMMHPYWDIALLKIEGMPPGVAPLALASDATAAGSGKAGAVIGYPGRDKSEPEDVQNEIMRNAFEVKRLQPGFLGDPIVVENPAARGIKYLKKGARCLTHDSSTLAGSSGSPVISFDTGEVVGVHFWGDPPVANWAIVAADMACDQRIIDAGVGFTSVATVSSAEPWDTVWGIVEPT</sequence>
<evidence type="ECO:0000313" key="1">
    <source>
        <dbReference type="EMBL" id="MET3794500.1"/>
    </source>
</evidence>
<dbReference type="InterPro" id="IPR043504">
    <property type="entry name" value="Peptidase_S1_PA_chymotrypsin"/>
</dbReference>
<dbReference type="InterPro" id="IPR009003">
    <property type="entry name" value="Peptidase_S1_PA"/>
</dbReference>
<evidence type="ECO:0000313" key="2">
    <source>
        <dbReference type="Proteomes" id="UP001549076"/>
    </source>
</evidence>
<protein>
    <recommendedName>
        <fullName evidence="3">Serine protease</fullName>
    </recommendedName>
</protein>
<accession>A0ABV2N6P1</accession>
<dbReference type="Proteomes" id="UP001549076">
    <property type="component" value="Unassembled WGS sequence"/>
</dbReference>
<dbReference type="PANTHER" id="PTHR14389">
    <property type="entry name" value="SI:CH1073-475A24.1"/>
    <property type="match status" value="1"/>
</dbReference>
<gene>
    <name evidence="1" type="ORF">ABID37_004740</name>
</gene>
<organism evidence="1 2">
    <name type="scientific">Aquamicrobium terrae</name>
    <dbReference type="NCBI Taxonomy" id="1324945"/>
    <lineage>
        <taxon>Bacteria</taxon>
        <taxon>Pseudomonadati</taxon>
        <taxon>Pseudomonadota</taxon>
        <taxon>Alphaproteobacteria</taxon>
        <taxon>Hyphomicrobiales</taxon>
        <taxon>Phyllobacteriaceae</taxon>
        <taxon>Aquamicrobium</taxon>
    </lineage>
</organism>
<dbReference type="SUPFAM" id="SSF50494">
    <property type="entry name" value="Trypsin-like serine proteases"/>
    <property type="match status" value="1"/>
</dbReference>
<dbReference type="EMBL" id="JBEPML010000025">
    <property type="protein sequence ID" value="MET3794500.1"/>
    <property type="molecule type" value="Genomic_DNA"/>
</dbReference>
<evidence type="ECO:0008006" key="3">
    <source>
        <dbReference type="Google" id="ProtNLM"/>
    </source>
</evidence>
<dbReference type="Gene3D" id="2.40.10.10">
    <property type="entry name" value="Trypsin-like serine proteases"/>
    <property type="match status" value="2"/>
</dbReference>
<dbReference type="PANTHER" id="PTHR14389:SF3">
    <property type="entry name" value="PROTEIN FAM111A-LIKE"/>
    <property type="match status" value="1"/>
</dbReference>
<keyword evidence="2" id="KW-1185">Reference proteome</keyword>
<comment type="caution">
    <text evidence="1">The sequence shown here is derived from an EMBL/GenBank/DDBJ whole genome shotgun (WGS) entry which is preliminary data.</text>
</comment>